<evidence type="ECO:0000259" key="14">
    <source>
        <dbReference type="Pfam" id="PF00136"/>
    </source>
</evidence>
<accession>H3CRV0</accession>
<evidence type="ECO:0000256" key="6">
    <source>
        <dbReference type="ARBA" id="ARBA00022723"/>
    </source>
</evidence>
<dbReference type="InterPro" id="IPR024647">
    <property type="entry name" value="DNA_pol_a_cat_su_N"/>
</dbReference>
<dbReference type="CDD" id="cd05532">
    <property type="entry name" value="POLBc_alpha"/>
    <property type="match status" value="1"/>
</dbReference>
<evidence type="ECO:0000259" key="15">
    <source>
        <dbReference type="Pfam" id="PF03104"/>
    </source>
</evidence>
<dbReference type="STRING" id="99883.ENSTNIP00000010984"/>
<reference evidence="18" key="3">
    <citation type="submission" date="2025-09" db="UniProtKB">
        <authorList>
            <consortium name="Ensembl"/>
        </authorList>
    </citation>
    <scope>IDENTIFICATION</scope>
</reference>
<evidence type="ECO:0000313" key="19">
    <source>
        <dbReference type="Proteomes" id="UP000007303"/>
    </source>
</evidence>
<dbReference type="Gene3D" id="2.40.50.730">
    <property type="match status" value="1"/>
</dbReference>
<dbReference type="SUPFAM" id="SSF53098">
    <property type="entry name" value="Ribonuclease H-like"/>
    <property type="match status" value="1"/>
</dbReference>
<dbReference type="FunFam" id="3.30.70.2820:FF:000001">
    <property type="entry name" value="DNA polymerase"/>
    <property type="match status" value="1"/>
</dbReference>
<dbReference type="InterPro" id="IPR017964">
    <property type="entry name" value="DNA-dir_DNA_pol_B_CS"/>
</dbReference>
<evidence type="ECO:0000256" key="13">
    <source>
        <dbReference type="SAM" id="MobiDB-lite"/>
    </source>
</evidence>
<dbReference type="Gene3D" id="3.30.70.2820">
    <property type="match status" value="1"/>
</dbReference>
<dbReference type="FunFam" id="3.90.1600.10:FF:000022">
    <property type="entry name" value="DNA polymerase"/>
    <property type="match status" value="1"/>
</dbReference>
<dbReference type="GO" id="GO:0003697">
    <property type="term" value="F:single-stranded DNA binding"/>
    <property type="evidence" value="ECO:0007669"/>
    <property type="project" value="TreeGrafter"/>
</dbReference>
<keyword evidence="9 12" id="KW-0239">DNA-directed DNA polymerase</keyword>
<dbReference type="FunFam" id="1.10.3200.20:FF:000001">
    <property type="entry name" value="DNA polymerase"/>
    <property type="match status" value="1"/>
</dbReference>
<dbReference type="InterPro" id="IPR042087">
    <property type="entry name" value="DNA_pol_B_thumb"/>
</dbReference>
<dbReference type="PROSITE" id="PS00116">
    <property type="entry name" value="DNA_POLYMERASE_B"/>
    <property type="match status" value="1"/>
</dbReference>
<dbReference type="GO" id="GO:0006273">
    <property type="term" value="P:lagging strand elongation"/>
    <property type="evidence" value="ECO:0007669"/>
    <property type="project" value="TreeGrafter"/>
</dbReference>
<keyword evidence="10 12" id="KW-0238">DNA-binding</keyword>
<evidence type="ECO:0000256" key="3">
    <source>
        <dbReference type="ARBA" id="ARBA00022679"/>
    </source>
</evidence>
<dbReference type="Gene3D" id="3.30.420.10">
    <property type="entry name" value="Ribonuclease H-like superfamily/Ribonuclease H"/>
    <property type="match status" value="1"/>
</dbReference>
<comment type="catalytic activity">
    <reaction evidence="12">
        <text>DNA(n) + a 2'-deoxyribonucleoside 5'-triphosphate = DNA(n+1) + diphosphate</text>
        <dbReference type="Rhea" id="RHEA:22508"/>
        <dbReference type="Rhea" id="RHEA-COMP:17339"/>
        <dbReference type="Rhea" id="RHEA-COMP:17340"/>
        <dbReference type="ChEBI" id="CHEBI:33019"/>
        <dbReference type="ChEBI" id="CHEBI:61560"/>
        <dbReference type="ChEBI" id="CHEBI:173112"/>
        <dbReference type="EC" id="2.7.7.7"/>
    </reaction>
</comment>
<dbReference type="FunFam" id="3.30.420.10:FF:000018">
    <property type="entry name" value="DNA polymerase"/>
    <property type="match status" value="1"/>
</dbReference>
<evidence type="ECO:0000256" key="11">
    <source>
        <dbReference type="ARBA" id="ARBA00023242"/>
    </source>
</evidence>
<evidence type="ECO:0000256" key="9">
    <source>
        <dbReference type="ARBA" id="ARBA00022932"/>
    </source>
</evidence>
<reference evidence="18" key="2">
    <citation type="submission" date="2025-08" db="UniProtKB">
        <authorList>
            <consortium name="Ensembl"/>
        </authorList>
    </citation>
    <scope>IDENTIFICATION</scope>
</reference>
<dbReference type="InterPro" id="IPR012337">
    <property type="entry name" value="RNaseH-like_sf"/>
</dbReference>
<dbReference type="EC" id="2.7.7.7" evidence="12"/>
<dbReference type="Gene3D" id="1.10.287.690">
    <property type="entry name" value="Helix hairpin bin"/>
    <property type="match status" value="1"/>
</dbReference>
<dbReference type="GO" id="GO:0003887">
    <property type="term" value="F:DNA-directed DNA polymerase activity"/>
    <property type="evidence" value="ECO:0007669"/>
    <property type="project" value="UniProtKB-KW"/>
</dbReference>
<dbReference type="Gene3D" id="1.10.132.60">
    <property type="entry name" value="DNA polymerase family B, C-terminal domain"/>
    <property type="match status" value="1"/>
</dbReference>
<feature type="compositionally biased region" description="Basic and acidic residues" evidence="13">
    <location>
        <begin position="260"/>
        <end position="278"/>
    </location>
</feature>
<dbReference type="Pfam" id="PF03104">
    <property type="entry name" value="DNA_pol_B_exo1"/>
    <property type="match status" value="1"/>
</dbReference>
<evidence type="ECO:0000256" key="7">
    <source>
        <dbReference type="ARBA" id="ARBA00022771"/>
    </source>
</evidence>
<evidence type="ECO:0000256" key="5">
    <source>
        <dbReference type="ARBA" id="ARBA00022705"/>
    </source>
</evidence>
<dbReference type="InterPro" id="IPR006172">
    <property type="entry name" value="DNA-dir_DNA_pol_B"/>
</dbReference>
<dbReference type="InterPro" id="IPR006134">
    <property type="entry name" value="DNA-dir_DNA_pol_B_multi_dom"/>
</dbReference>
<dbReference type="FunFam" id="1.10.132.60:FF:000006">
    <property type="entry name" value="DNA polymerase"/>
    <property type="match status" value="1"/>
</dbReference>
<comment type="similarity">
    <text evidence="2 12">Belongs to the DNA polymerase type-B family.</text>
</comment>
<feature type="domain" description="DNA polymerase alpha catalytic subunit N-terminal" evidence="17">
    <location>
        <begin position="27"/>
        <end position="88"/>
    </location>
</feature>
<feature type="compositionally biased region" description="Basic residues" evidence="13">
    <location>
        <begin position="11"/>
        <end position="23"/>
    </location>
</feature>
<reference evidence="19" key="1">
    <citation type="journal article" date="2004" name="Nature">
        <title>Genome duplication in the teleost fish Tetraodon nigroviridis reveals the early vertebrate proto-karyotype.</title>
        <authorList>
            <person name="Jaillon O."/>
            <person name="Aury J.-M."/>
            <person name="Brunet F."/>
            <person name="Petit J.-L."/>
            <person name="Stange-Thomann N."/>
            <person name="Mauceli E."/>
            <person name="Bouneau L."/>
            <person name="Fischer C."/>
            <person name="Ozouf-Costaz C."/>
            <person name="Bernot A."/>
            <person name="Nicaud S."/>
            <person name="Jaffe D."/>
            <person name="Fisher S."/>
            <person name="Lutfalla G."/>
            <person name="Dossat C."/>
            <person name="Segurens B."/>
            <person name="Dasilva C."/>
            <person name="Salanoubat M."/>
            <person name="Levy M."/>
            <person name="Boudet N."/>
            <person name="Castellano S."/>
            <person name="Anthouard V."/>
            <person name="Jubin C."/>
            <person name="Castelli V."/>
            <person name="Katinka M."/>
            <person name="Vacherie B."/>
            <person name="Biemont C."/>
            <person name="Skalli Z."/>
            <person name="Cattolico L."/>
            <person name="Poulain J."/>
            <person name="De Berardinis V."/>
            <person name="Cruaud C."/>
            <person name="Duprat S."/>
            <person name="Brottier P."/>
            <person name="Coutanceau J.-P."/>
            <person name="Gouzy J."/>
            <person name="Parra G."/>
            <person name="Lardier G."/>
            <person name="Chapple C."/>
            <person name="McKernan K.J."/>
            <person name="McEwan P."/>
            <person name="Bosak S."/>
            <person name="Kellis M."/>
            <person name="Volff J.-N."/>
            <person name="Guigo R."/>
            <person name="Zody M.C."/>
            <person name="Mesirov J."/>
            <person name="Lindblad-Toh K."/>
            <person name="Birren B."/>
            <person name="Nusbaum C."/>
            <person name="Kahn D."/>
            <person name="Robinson-Rechavi M."/>
            <person name="Laudet V."/>
            <person name="Schachter V."/>
            <person name="Quetier F."/>
            <person name="Saurin W."/>
            <person name="Scarpelli C."/>
            <person name="Wincker P."/>
            <person name="Lander E.S."/>
            <person name="Weissenbach J."/>
            <person name="Roest Crollius H."/>
        </authorList>
    </citation>
    <scope>NUCLEOTIDE SEQUENCE [LARGE SCALE GENOMIC DNA]</scope>
</reference>
<dbReference type="InterPro" id="IPR006133">
    <property type="entry name" value="DNA-dir_DNA_pol_B_exonuc"/>
</dbReference>
<dbReference type="OMA" id="MTKMNVG"/>
<dbReference type="NCBIfam" id="TIGR00592">
    <property type="entry name" value="pol2"/>
    <property type="match status" value="1"/>
</dbReference>
<dbReference type="CDD" id="cd05776">
    <property type="entry name" value="DNA_polB_alpha_exo"/>
    <property type="match status" value="1"/>
</dbReference>
<dbReference type="Pfam" id="PF08996">
    <property type="entry name" value="zf-DNA_Pol"/>
    <property type="match status" value="1"/>
</dbReference>
<evidence type="ECO:0000256" key="10">
    <source>
        <dbReference type="ARBA" id="ARBA00023125"/>
    </source>
</evidence>
<evidence type="ECO:0000259" key="17">
    <source>
        <dbReference type="Pfam" id="PF12254"/>
    </source>
</evidence>
<name>H3CRV0_TETNG</name>
<dbReference type="GO" id="GO:0005658">
    <property type="term" value="C:alpha DNA polymerase:primase complex"/>
    <property type="evidence" value="ECO:0007669"/>
    <property type="project" value="UniProtKB-ARBA"/>
</dbReference>
<keyword evidence="7" id="KW-0863">Zinc-finger</keyword>
<evidence type="ECO:0000256" key="2">
    <source>
        <dbReference type="ARBA" id="ARBA00005755"/>
    </source>
</evidence>
<keyword evidence="4 12" id="KW-0548">Nucleotidyltransferase</keyword>
<keyword evidence="19" id="KW-1185">Reference proteome</keyword>
<dbReference type="Gene3D" id="3.90.1600.10">
    <property type="entry name" value="Palm domain of DNA polymerase"/>
    <property type="match status" value="1"/>
</dbReference>
<feature type="domain" description="DNA-directed DNA polymerase family B exonuclease" evidence="15">
    <location>
        <begin position="461"/>
        <end position="690"/>
    </location>
</feature>
<dbReference type="Gene3D" id="1.10.3200.20">
    <property type="entry name" value="DNA Polymerase alpha, zinc finger"/>
    <property type="match status" value="1"/>
</dbReference>
<feature type="compositionally biased region" description="Low complexity" evidence="13">
    <location>
        <begin position="203"/>
        <end position="212"/>
    </location>
</feature>
<dbReference type="GO" id="GO:0003682">
    <property type="term" value="F:chromatin binding"/>
    <property type="evidence" value="ECO:0007669"/>
    <property type="project" value="TreeGrafter"/>
</dbReference>
<dbReference type="GO" id="GO:0000166">
    <property type="term" value="F:nucleotide binding"/>
    <property type="evidence" value="ECO:0007669"/>
    <property type="project" value="InterPro"/>
</dbReference>
<sequence>DGGETCSLAKSRSRREKKEKSGRKSALDQLQKAKKGEKIKYQVEELTSVYEEVDEEQYSKLVRDRQEDDWIVDDDGIGYVEDGREIFDDDLDEDVMENKGRAGAKGAEAKKNVKKSAVAKPNTIKSLFMSSNVKRPAEKDVDLSKDDLLGDLLQDLHSGKQTLLTPPPVVTLKKKRSHGSPMNPFSIKPQSKAKVVKPPPADPAAGASAPRQPSAPAPPAERQTRKEEEPEMEGSHAPEVDGVDFDEPMEVGLEEEEEEPAVKNDDGSKRAAEAELKAQGRHPVPVSSLSESSWGQEEEDAAGAAPVEVQVDSSQLPLVEGPDGDQVFRFYWLDAFEEPYIHPGVVYLFGKVWIESAKSHVSCCVTVRNIERTVYLLPRERRVDPKTGEASEAPVAMMDVYQEFNELSEKFKIMKYKSKRVEKNYAFEIPDVPSRCEYLEVPILADFPALPSNLKASTFSHVFGTNTSFLEQLLLSRKIKGPCWLHLQAPQLTSQPVSWCKVEALALKPDLITPVKVTVLSLSLKTVQNPRSHHNEIVSLAALVHHHFPMDRAAPQPPYQAHFCVVSKPSDCIFPYDFKEAVKKKNVKVEMAQTERTLLGFFLAKMHKIDPDVLVGHDIFGFDLEVILQRINACKVPHWSKIGRLRRVNMPKLGGRGAFAERSATCGRLVCDVEISAKELIRCKSYHLTELAAHILKVERVAVPQENIRNLYSDSAHLLRLLELTWTDAKLILQMMCELNVLPLALQITNIAGNIMSRTLMGGRSERNEFLLLHAFHEKNYIVPDKPSFKKAQLDQAEGDEEVEVAKGKRRKKAAYAGGLVLDPKVGFYDKFVLLLDFNSLYPSIIQEFNICFTTVQREAQHSQKKNDDEQEEIPEIPDSNLEPGILPKEIRKLVERRKQVKGLMKQQDINPDVYLQYDIRQKALKLTANSMYGCLGFSYSRFYAKPLAALVTHKGREILMHTKEMVQKMNLDVIYGDTDSIMINTNSKSLEEVFKLGNKVKAEVNKLYKLLEIDIDGVFKSLLLLKKKKYAALVVENLGDGRYSLKQELKGLDIVRRDWCDLAKDCGNYVIGQILSDQSRDVIVENIQKHLVEVGEKVAAGDVPLSQYEIHKALTKDPQDYPDKKSLPHVHVALWINSQGGRRVKAGDTVSYIICKDGSTLAASQRAYALEQLQKQEALSLDTQYYLAQQVHPVVSRICDPIEGIDGVLVATWLGLDPAQFRSQQQYQREDEAENMLGVSLQLSDEERYKDCEHFTFACPQCGADNICDSVFEGSGATLEPSLMRCCHAPCQSRPVHHPVLLCNKLLLDIRRHIKKYYSGWLVCEDQACQNRTRRLPIAFSRHGPICPACSRATLRPEYSDKALYNQLCFYRSIFDWDAAFSKLQG</sequence>
<dbReference type="GO" id="GO:0008270">
    <property type="term" value="F:zinc ion binding"/>
    <property type="evidence" value="ECO:0007669"/>
    <property type="project" value="UniProtKB-KW"/>
</dbReference>
<feature type="domain" description="DNA-directed DNA polymerase family B multifunctional" evidence="14">
    <location>
        <begin position="755"/>
        <end position="1203"/>
    </location>
</feature>
<dbReference type="SUPFAM" id="SSF90234">
    <property type="entry name" value="Zinc finger domain of DNA polymerase-alpha"/>
    <property type="match status" value="1"/>
</dbReference>
<dbReference type="HOGENOM" id="CLU_001718_0_0_1"/>
<proteinExistence type="inferred from homology"/>
<dbReference type="InterPro" id="IPR045846">
    <property type="entry name" value="POLBc_alpha"/>
</dbReference>
<dbReference type="SUPFAM" id="SSF56672">
    <property type="entry name" value="DNA/RNA polymerases"/>
    <property type="match status" value="1"/>
</dbReference>
<keyword evidence="3 12" id="KW-0808">Transferase</keyword>
<feature type="compositionally biased region" description="Acidic residues" evidence="13">
    <location>
        <begin position="241"/>
        <end position="259"/>
    </location>
</feature>
<keyword evidence="8" id="KW-0862">Zinc</keyword>
<keyword evidence="11" id="KW-0539">Nucleus</keyword>
<dbReference type="InterPro" id="IPR036397">
    <property type="entry name" value="RNaseH_sf"/>
</dbReference>
<dbReference type="Proteomes" id="UP000007303">
    <property type="component" value="Unassembled WGS sequence"/>
</dbReference>
<feature type="region of interest" description="Disordered" evidence="13">
    <location>
        <begin position="1"/>
        <end position="31"/>
    </location>
</feature>
<evidence type="ECO:0000256" key="4">
    <source>
        <dbReference type="ARBA" id="ARBA00022695"/>
    </source>
</evidence>
<dbReference type="PANTHER" id="PTHR45861:SF1">
    <property type="entry name" value="DNA POLYMERASE ALPHA CATALYTIC SUBUNIT"/>
    <property type="match status" value="1"/>
</dbReference>
<dbReference type="InterPro" id="IPR015088">
    <property type="entry name" value="Znf_DNA-dir_DNA_pol_B_alpha"/>
</dbReference>
<dbReference type="GO" id="GO:1902975">
    <property type="term" value="P:mitotic DNA replication initiation"/>
    <property type="evidence" value="ECO:0007669"/>
    <property type="project" value="InterPro"/>
</dbReference>
<dbReference type="InterPro" id="IPR038256">
    <property type="entry name" value="Pol_alpha_znc_sf"/>
</dbReference>
<dbReference type="FunFam" id="1.10.287.690:FF:000003">
    <property type="entry name" value="DNA polymerase"/>
    <property type="match status" value="1"/>
</dbReference>
<feature type="domain" description="Zinc finger DNA-directed DNA polymerase family B alpha" evidence="16">
    <location>
        <begin position="1243"/>
        <end position="1386"/>
    </location>
</feature>
<dbReference type="SMART" id="SM00486">
    <property type="entry name" value="POLBc"/>
    <property type="match status" value="1"/>
</dbReference>
<dbReference type="GeneTree" id="ENSGT00550000074891"/>
<dbReference type="Pfam" id="PF12254">
    <property type="entry name" value="DNA_pol_alpha_N"/>
    <property type="match status" value="1"/>
</dbReference>
<organism evidence="18 19">
    <name type="scientific">Tetraodon nigroviridis</name>
    <name type="common">Spotted green pufferfish</name>
    <name type="synonym">Chelonodon nigroviridis</name>
    <dbReference type="NCBI Taxonomy" id="99883"/>
    <lineage>
        <taxon>Eukaryota</taxon>
        <taxon>Metazoa</taxon>
        <taxon>Chordata</taxon>
        <taxon>Craniata</taxon>
        <taxon>Vertebrata</taxon>
        <taxon>Euteleostomi</taxon>
        <taxon>Actinopterygii</taxon>
        <taxon>Neopterygii</taxon>
        <taxon>Teleostei</taxon>
        <taxon>Neoteleostei</taxon>
        <taxon>Acanthomorphata</taxon>
        <taxon>Eupercaria</taxon>
        <taxon>Tetraodontiformes</taxon>
        <taxon>Tetradontoidea</taxon>
        <taxon>Tetraodontidae</taxon>
        <taxon>Tetraodon</taxon>
    </lineage>
</organism>
<feature type="region of interest" description="Disordered" evidence="13">
    <location>
        <begin position="862"/>
        <end position="884"/>
    </location>
</feature>
<dbReference type="PANTHER" id="PTHR45861">
    <property type="entry name" value="DNA POLYMERASE ALPHA CATALYTIC SUBUNIT"/>
    <property type="match status" value="1"/>
</dbReference>
<dbReference type="Pfam" id="PF00136">
    <property type="entry name" value="DNA_pol_B"/>
    <property type="match status" value="1"/>
</dbReference>
<dbReference type="GO" id="GO:0006272">
    <property type="term" value="P:leading strand elongation"/>
    <property type="evidence" value="ECO:0007669"/>
    <property type="project" value="TreeGrafter"/>
</dbReference>
<dbReference type="InterPro" id="IPR043502">
    <property type="entry name" value="DNA/RNA_pol_sf"/>
</dbReference>
<dbReference type="Ensembl" id="ENSTNIT00000011166.1">
    <property type="protein sequence ID" value="ENSTNIP00000010984.1"/>
    <property type="gene ID" value="ENSTNIG00000008158.1"/>
</dbReference>
<comment type="subcellular location">
    <subcellularLocation>
        <location evidence="1">Nucleus</location>
    </subcellularLocation>
</comment>
<evidence type="ECO:0000256" key="1">
    <source>
        <dbReference type="ARBA" id="ARBA00004123"/>
    </source>
</evidence>
<dbReference type="GO" id="GO:0003688">
    <property type="term" value="F:DNA replication origin binding"/>
    <property type="evidence" value="ECO:0007669"/>
    <property type="project" value="TreeGrafter"/>
</dbReference>
<feature type="compositionally biased region" description="Basic and acidic residues" evidence="13">
    <location>
        <begin position="222"/>
        <end position="239"/>
    </location>
</feature>
<evidence type="ECO:0000313" key="18">
    <source>
        <dbReference type="Ensembl" id="ENSTNIP00000010984.1"/>
    </source>
</evidence>
<dbReference type="InParanoid" id="H3CRV0"/>
<keyword evidence="6" id="KW-0479">Metal-binding</keyword>
<dbReference type="FunFam" id="3.90.1600.10:FF:000023">
    <property type="entry name" value="DNA polymerase"/>
    <property type="match status" value="1"/>
</dbReference>
<keyword evidence="5 12" id="KW-0235">DNA replication</keyword>
<dbReference type="PRINTS" id="PR00106">
    <property type="entry name" value="DNAPOLB"/>
</dbReference>
<evidence type="ECO:0000256" key="8">
    <source>
        <dbReference type="ARBA" id="ARBA00022833"/>
    </source>
</evidence>
<dbReference type="FunCoup" id="H3CRV0">
    <property type="interactions" value="1391"/>
</dbReference>
<feature type="region of interest" description="Disordered" evidence="13">
    <location>
        <begin position="157"/>
        <end position="306"/>
    </location>
</feature>
<evidence type="ECO:0000259" key="16">
    <source>
        <dbReference type="Pfam" id="PF08996"/>
    </source>
</evidence>
<dbReference type="InterPro" id="IPR023211">
    <property type="entry name" value="DNA_pol_palm_dom_sf"/>
</dbReference>
<evidence type="ECO:0000256" key="12">
    <source>
        <dbReference type="RuleBase" id="RU000442"/>
    </source>
</evidence>
<protein>
    <recommendedName>
        <fullName evidence="12">DNA polymerase</fullName>
        <ecNumber evidence="12">2.7.7.7</ecNumber>
    </recommendedName>
</protein>